<keyword evidence="2" id="KW-1185">Reference proteome</keyword>
<evidence type="ECO:0000313" key="2">
    <source>
        <dbReference type="Proteomes" id="UP001248709"/>
    </source>
</evidence>
<proteinExistence type="predicted"/>
<evidence type="ECO:0008006" key="3">
    <source>
        <dbReference type="Google" id="ProtNLM"/>
    </source>
</evidence>
<dbReference type="RefSeq" id="WP_025699159.1">
    <property type="nucleotide sequence ID" value="NZ_JAUSUY010000005.1"/>
</dbReference>
<name>A0ABU3H6G9_9BACL</name>
<sequence>MKKLEGGIWESKFILPEYRSGIEHDLRESQRRKKPLLDEQQLEEIDKALYYSQLDKVPVTLKLWDPFDDRTAKGIVLQFDRQLRRIKLQWSEDDWDWVDMDEILSATT</sequence>
<dbReference type="Proteomes" id="UP001248709">
    <property type="component" value="Unassembled WGS sequence"/>
</dbReference>
<dbReference type="Pfam" id="PF08863">
    <property type="entry name" value="YolD"/>
    <property type="match status" value="1"/>
</dbReference>
<comment type="caution">
    <text evidence="1">The sequence shown here is derived from an EMBL/GenBank/DDBJ whole genome shotgun (WGS) entry which is preliminary data.</text>
</comment>
<protein>
    <recommendedName>
        <fullName evidence="3">YolD-like family protein</fullName>
    </recommendedName>
</protein>
<accession>A0ABU3H6G9</accession>
<dbReference type="InterPro" id="IPR014962">
    <property type="entry name" value="YolD"/>
</dbReference>
<evidence type="ECO:0000313" key="1">
    <source>
        <dbReference type="EMBL" id="MDT3426046.1"/>
    </source>
</evidence>
<reference evidence="1 2" key="1">
    <citation type="submission" date="2023-07" db="EMBL/GenBank/DDBJ databases">
        <title>Genomic Encyclopedia of Type Strains, Phase IV (KMG-IV): sequencing the most valuable type-strain genomes for metagenomic binning, comparative biology and taxonomic classification.</title>
        <authorList>
            <person name="Goeker M."/>
        </authorList>
    </citation>
    <scope>NUCLEOTIDE SEQUENCE [LARGE SCALE GENOMIC DNA]</scope>
    <source>
        <strain evidence="1 2">T98</strain>
    </source>
</reference>
<dbReference type="EMBL" id="JAUSUY010000005">
    <property type="protein sequence ID" value="MDT3426046.1"/>
    <property type="molecule type" value="Genomic_DNA"/>
</dbReference>
<gene>
    <name evidence="1" type="ORF">J2Z22_001566</name>
</gene>
<organism evidence="1 2">
    <name type="scientific">Paenibacillus forsythiae</name>
    <dbReference type="NCBI Taxonomy" id="365616"/>
    <lineage>
        <taxon>Bacteria</taxon>
        <taxon>Bacillati</taxon>
        <taxon>Bacillota</taxon>
        <taxon>Bacilli</taxon>
        <taxon>Bacillales</taxon>
        <taxon>Paenibacillaceae</taxon>
        <taxon>Paenibacillus</taxon>
    </lineage>
</organism>